<dbReference type="PANTHER" id="PTHR42160">
    <property type="entry name" value="URACIL-DNA GLYCOSYLASE SUPERFAMILY PROTEIN"/>
    <property type="match status" value="1"/>
</dbReference>
<dbReference type="PATRIC" id="fig|1423783.4.peg.1442"/>
<dbReference type="PANTHER" id="PTHR42160:SF1">
    <property type="entry name" value="URACIL-DNA GLYCOSYLASE SUPERFAMILY PROTEIN"/>
    <property type="match status" value="1"/>
</dbReference>
<gene>
    <name evidence="2" type="ORF">FC50_GL001401</name>
</gene>
<dbReference type="SMART" id="SM00987">
    <property type="entry name" value="UreE_C"/>
    <property type="match status" value="1"/>
</dbReference>
<proteinExistence type="predicted"/>
<dbReference type="Gene3D" id="3.40.470.10">
    <property type="entry name" value="Uracil-DNA glycosylase-like domain"/>
    <property type="match status" value="1"/>
</dbReference>
<dbReference type="EMBL" id="AZFJ01000049">
    <property type="protein sequence ID" value="KRL85994.1"/>
    <property type="molecule type" value="Genomic_DNA"/>
</dbReference>
<dbReference type="STRING" id="1423783.FC50_GL001401"/>
<dbReference type="Proteomes" id="UP000051922">
    <property type="component" value="Unassembled WGS sequence"/>
</dbReference>
<dbReference type="SMART" id="SM00986">
    <property type="entry name" value="UDG"/>
    <property type="match status" value="1"/>
</dbReference>
<dbReference type="CDD" id="cd10033">
    <property type="entry name" value="UDG_like"/>
    <property type="match status" value="1"/>
</dbReference>
<dbReference type="InterPro" id="IPR036895">
    <property type="entry name" value="Uracil-DNA_glycosylase-like_sf"/>
</dbReference>
<dbReference type="InterPro" id="IPR005122">
    <property type="entry name" value="Uracil-DNA_glycosylase-like"/>
</dbReference>
<dbReference type="AlphaFoldDB" id="A0A0R1U3C8"/>
<keyword evidence="3" id="KW-1185">Reference proteome</keyword>
<name>A0A0R1U3C8_9LACO</name>
<protein>
    <submittedName>
        <fullName evidence="2">Uracil-DNA glycosylase family protein</fullName>
    </submittedName>
</protein>
<evidence type="ECO:0000313" key="2">
    <source>
        <dbReference type="EMBL" id="KRL85994.1"/>
    </source>
</evidence>
<comment type="caution">
    <text evidence="2">The sequence shown here is derived from an EMBL/GenBank/DDBJ whole genome shotgun (WGS) entry which is preliminary data.</text>
</comment>
<dbReference type="Pfam" id="PF03167">
    <property type="entry name" value="UDG"/>
    <property type="match status" value="1"/>
</dbReference>
<sequence>MRPAIIWNKQLQWRVTMRASKRPAAPITDTQAGIRAAITADPQNAAYTAAGVEPLYVADPRARILLIGQAPGQRAQDARLFFNDPSGDRLREWMDVTRDQFYDPRNFAVLPLDFYFPGKGKGGDLPPRKGFADKWLPQLIDQMPQVKLTVLIGSYAQRWYLGQRAQKTLTATVEHYADYLPDALPIVHPSPRNQAWVKQHPWFKDQVVPELRTRVHGLID</sequence>
<dbReference type="SUPFAM" id="SSF52141">
    <property type="entry name" value="Uracil-DNA glycosylase-like"/>
    <property type="match status" value="1"/>
</dbReference>
<feature type="domain" description="Uracil-DNA glycosylase-like" evidence="1">
    <location>
        <begin position="55"/>
        <end position="212"/>
    </location>
</feature>
<accession>A0A0R1U3C8</accession>
<dbReference type="InterPro" id="IPR047124">
    <property type="entry name" value="HI_0220.2"/>
</dbReference>
<evidence type="ECO:0000259" key="1">
    <source>
        <dbReference type="SMART" id="SM00986"/>
    </source>
</evidence>
<evidence type="ECO:0000313" key="3">
    <source>
        <dbReference type="Proteomes" id="UP000051922"/>
    </source>
</evidence>
<reference evidence="2 3" key="1">
    <citation type="journal article" date="2015" name="Genome Announc.">
        <title>Expanding the biotechnology potential of lactobacilli through comparative genomics of 213 strains and associated genera.</title>
        <authorList>
            <person name="Sun Z."/>
            <person name="Harris H.M."/>
            <person name="McCann A."/>
            <person name="Guo C."/>
            <person name="Argimon S."/>
            <person name="Zhang W."/>
            <person name="Yang X."/>
            <person name="Jeffery I.B."/>
            <person name="Cooney J.C."/>
            <person name="Kagawa T.F."/>
            <person name="Liu W."/>
            <person name="Song Y."/>
            <person name="Salvetti E."/>
            <person name="Wrobel A."/>
            <person name="Rasinkangas P."/>
            <person name="Parkhill J."/>
            <person name="Rea M.C."/>
            <person name="O'Sullivan O."/>
            <person name="Ritari J."/>
            <person name="Douillard F.P."/>
            <person name="Paul Ross R."/>
            <person name="Yang R."/>
            <person name="Briner A.E."/>
            <person name="Felis G.E."/>
            <person name="de Vos W.M."/>
            <person name="Barrangou R."/>
            <person name="Klaenhammer T.R."/>
            <person name="Caufield P.W."/>
            <person name="Cui Y."/>
            <person name="Zhang H."/>
            <person name="O'Toole P.W."/>
        </authorList>
    </citation>
    <scope>NUCLEOTIDE SEQUENCE [LARGE SCALE GENOMIC DNA]</scope>
    <source>
        <strain evidence="2 3">DSM 15945</strain>
    </source>
</reference>
<organism evidence="2 3">
    <name type="scientific">Lacticaseibacillus pantheris DSM 15945 = JCM 12539 = NBRC 106106</name>
    <dbReference type="NCBI Taxonomy" id="1423783"/>
    <lineage>
        <taxon>Bacteria</taxon>
        <taxon>Bacillati</taxon>
        <taxon>Bacillota</taxon>
        <taxon>Bacilli</taxon>
        <taxon>Lactobacillales</taxon>
        <taxon>Lactobacillaceae</taxon>
        <taxon>Lacticaseibacillus</taxon>
    </lineage>
</organism>